<proteinExistence type="predicted"/>
<organism evidence="4 5">
    <name type="scientific">Chryseobacterium vrystaatense</name>
    <dbReference type="NCBI Taxonomy" id="307480"/>
    <lineage>
        <taxon>Bacteria</taxon>
        <taxon>Pseudomonadati</taxon>
        <taxon>Bacteroidota</taxon>
        <taxon>Flavobacteriia</taxon>
        <taxon>Flavobacteriales</taxon>
        <taxon>Weeksellaceae</taxon>
        <taxon>Chryseobacterium group</taxon>
        <taxon>Chryseobacterium</taxon>
    </lineage>
</organism>
<evidence type="ECO:0000256" key="2">
    <source>
        <dbReference type="SAM" id="SignalP"/>
    </source>
</evidence>
<dbReference type="AlphaFoldDB" id="A0A1M5KTP5"/>
<evidence type="ECO:0000256" key="1">
    <source>
        <dbReference type="ARBA" id="ARBA00022729"/>
    </source>
</evidence>
<feature type="signal peptide" evidence="2">
    <location>
        <begin position="1"/>
        <end position="19"/>
    </location>
</feature>
<sequence length="262" mass="27780">MKKFYSLVATGLISATVFAQTTIYSENMGSGTGTTDISANTFQNSSPVTYSGTSDVRSTNASAVSAYAQASGGANVMINSTNETFVVSGINTSNYQNIQLFLGQRKGTTAANNELTIEVSADGSNWTALSYTRTTGSNTANWSYINPTGNIPAASNLRLRFTGTNSTEWRIDDVKLTGTTGALSTTDVRKANSTFIKNTSVDNEIHFGAKSDVKIYNVSGQLVKSASVSENGVLNIIDLQKGIYIVTGNPNGRAVSEKIIKK</sequence>
<dbReference type="InterPro" id="IPR026444">
    <property type="entry name" value="Secre_tail"/>
</dbReference>
<reference evidence="5" key="1">
    <citation type="submission" date="2016-11" db="EMBL/GenBank/DDBJ databases">
        <authorList>
            <person name="Varghese N."/>
            <person name="Submissions S."/>
        </authorList>
    </citation>
    <scope>NUCLEOTIDE SEQUENCE [LARGE SCALE GENOMIC DNA]</scope>
    <source>
        <strain evidence="5">YR203</strain>
    </source>
</reference>
<gene>
    <name evidence="4" type="ORF">SAMN02787073_4464</name>
</gene>
<dbReference type="NCBIfam" id="TIGR04183">
    <property type="entry name" value="Por_Secre_tail"/>
    <property type="match status" value="1"/>
</dbReference>
<name>A0A1M5KTP5_9FLAO</name>
<feature type="domain" description="Secretion system C-terminal sorting" evidence="3">
    <location>
        <begin position="209"/>
        <end position="260"/>
    </location>
</feature>
<dbReference type="EMBL" id="FQVE01000006">
    <property type="protein sequence ID" value="SHG56050.1"/>
    <property type="molecule type" value="Genomic_DNA"/>
</dbReference>
<dbReference type="Proteomes" id="UP000184108">
    <property type="component" value="Unassembled WGS sequence"/>
</dbReference>
<accession>A0A1M5KTP5</accession>
<evidence type="ECO:0000259" key="3">
    <source>
        <dbReference type="Pfam" id="PF18962"/>
    </source>
</evidence>
<evidence type="ECO:0000313" key="4">
    <source>
        <dbReference type="EMBL" id="SHG56050.1"/>
    </source>
</evidence>
<dbReference type="OrthoDB" id="1465721at2"/>
<evidence type="ECO:0000313" key="5">
    <source>
        <dbReference type="Proteomes" id="UP000184108"/>
    </source>
</evidence>
<keyword evidence="1 2" id="KW-0732">Signal</keyword>
<dbReference type="Pfam" id="PF18962">
    <property type="entry name" value="Por_Secre_tail"/>
    <property type="match status" value="1"/>
</dbReference>
<protein>
    <submittedName>
        <fullName evidence="4">Por secretion system C-terminal sorting domain-containing protein</fullName>
    </submittedName>
</protein>
<dbReference type="RefSeq" id="WP_051890530.1">
    <property type="nucleotide sequence ID" value="NZ_FQVE01000006.1"/>
</dbReference>
<feature type="chain" id="PRO_5009911782" evidence="2">
    <location>
        <begin position="20"/>
        <end position="262"/>
    </location>
</feature>